<dbReference type="AlphaFoldDB" id="A0A1F6TCU0"/>
<evidence type="ECO:0000313" key="1">
    <source>
        <dbReference type="EMBL" id="OGI42961.1"/>
    </source>
</evidence>
<reference evidence="1 2" key="1">
    <citation type="journal article" date="2016" name="Nat. Commun.">
        <title>Thousands of microbial genomes shed light on interconnected biogeochemical processes in an aquifer system.</title>
        <authorList>
            <person name="Anantharaman K."/>
            <person name="Brown C.T."/>
            <person name="Hug L.A."/>
            <person name="Sharon I."/>
            <person name="Castelle C.J."/>
            <person name="Probst A.J."/>
            <person name="Thomas B.C."/>
            <person name="Singh A."/>
            <person name="Wilkins M.J."/>
            <person name="Karaoz U."/>
            <person name="Brodie E.L."/>
            <person name="Williams K.H."/>
            <person name="Hubbard S.S."/>
            <person name="Banfield J.F."/>
        </authorList>
    </citation>
    <scope>NUCLEOTIDE SEQUENCE [LARGE SCALE GENOMIC DNA]</scope>
</reference>
<evidence type="ECO:0000313" key="2">
    <source>
        <dbReference type="Proteomes" id="UP000177925"/>
    </source>
</evidence>
<gene>
    <name evidence="1" type="ORF">A2150_04005</name>
</gene>
<dbReference type="EMBL" id="MFSS01000072">
    <property type="protein sequence ID" value="OGI42961.1"/>
    <property type="molecule type" value="Genomic_DNA"/>
</dbReference>
<organism evidence="1 2">
    <name type="scientific">Candidatus Muproteobacteria bacterium RBG_16_64_11</name>
    <dbReference type="NCBI Taxonomy" id="1817758"/>
    <lineage>
        <taxon>Bacteria</taxon>
        <taxon>Pseudomonadati</taxon>
        <taxon>Pseudomonadota</taxon>
        <taxon>Candidatus Muproteobacteria</taxon>
    </lineage>
</organism>
<evidence type="ECO:0008006" key="3">
    <source>
        <dbReference type="Google" id="ProtNLM"/>
    </source>
</evidence>
<name>A0A1F6TCU0_9PROT</name>
<proteinExistence type="predicted"/>
<dbReference type="Proteomes" id="UP000177925">
    <property type="component" value="Unassembled WGS sequence"/>
</dbReference>
<protein>
    <recommendedName>
        <fullName evidence="3">RiboL-PSP-HEPN domain-containing protein</fullName>
    </recommendedName>
</protein>
<sequence>MIREFAKETDARLAKKMPVLPEIPFTAEESKELKRLGEILSTAAVEAHAKGGVTLTTNLSDRVGKFVLQSVAPIKQREFLAEMALGYLISYLEAFIKDYILQILVANPRMLRSNATMTFEDVITHKSMKALRSAVAEKEVESLGYGSIDEVATYFQKKLNISLTTFPQWQELREHVFRRNLIVHNKARVNETYRRKVAYTGKAVHISTDMLYVEAAAARMLEFMEFVHTETSKKLKLDET</sequence>
<comment type="caution">
    <text evidence="1">The sequence shown here is derived from an EMBL/GenBank/DDBJ whole genome shotgun (WGS) entry which is preliminary data.</text>
</comment>
<accession>A0A1F6TCU0</accession>